<dbReference type="Gene3D" id="3.10.450.30">
    <property type="entry name" value="Microbial ribonucleases"/>
    <property type="match status" value="1"/>
</dbReference>
<feature type="compositionally biased region" description="Basic and acidic residues" evidence="3">
    <location>
        <begin position="1"/>
        <end position="10"/>
    </location>
</feature>
<dbReference type="AlphaFoldDB" id="A0AAN6XKC8"/>
<dbReference type="GO" id="GO:0003723">
    <property type="term" value="F:RNA binding"/>
    <property type="evidence" value="ECO:0007669"/>
    <property type="project" value="InterPro"/>
</dbReference>
<evidence type="ECO:0000256" key="3">
    <source>
        <dbReference type="SAM" id="MobiDB-lite"/>
    </source>
</evidence>
<gene>
    <name evidence="4" type="ORF">QBC40DRAFT_277244</name>
</gene>
<dbReference type="InterPro" id="IPR016191">
    <property type="entry name" value="Ribonuclease/ribotoxin"/>
</dbReference>
<name>A0AAN6XKC8_9PEZI</name>
<reference evidence="4" key="2">
    <citation type="submission" date="2023-05" db="EMBL/GenBank/DDBJ databases">
        <authorList>
            <consortium name="Lawrence Berkeley National Laboratory"/>
            <person name="Steindorff A."/>
            <person name="Hensen N."/>
            <person name="Bonometti L."/>
            <person name="Westerberg I."/>
            <person name="Brannstrom I.O."/>
            <person name="Guillou S."/>
            <person name="Cros-Aarteil S."/>
            <person name="Calhoun S."/>
            <person name="Haridas S."/>
            <person name="Kuo A."/>
            <person name="Mondo S."/>
            <person name="Pangilinan J."/>
            <person name="Riley R."/>
            <person name="Labutti K."/>
            <person name="Andreopoulos B."/>
            <person name="Lipzen A."/>
            <person name="Chen C."/>
            <person name="Yanf M."/>
            <person name="Daum C."/>
            <person name="Ng V."/>
            <person name="Clum A."/>
            <person name="Ohm R."/>
            <person name="Martin F."/>
            <person name="Silar P."/>
            <person name="Natvig D."/>
            <person name="Lalanne C."/>
            <person name="Gautier V."/>
            <person name="Ament-Velasquez S.L."/>
            <person name="Kruys A."/>
            <person name="Hutchinson M.I."/>
            <person name="Powell A.J."/>
            <person name="Barry K."/>
            <person name="Miller A.N."/>
            <person name="Grigoriev I.V."/>
            <person name="Debuchy R."/>
            <person name="Gladieux P."/>
            <person name="Thoren M.H."/>
            <person name="Johannesson H."/>
        </authorList>
    </citation>
    <scope>NUCLEOTIDE SEQUENCE</scope>
    <source>
        <strain evidence="4">CBS 315.58</strain>
    </source>
</reference>
<evidence type="ECO:0000256" key="1">
    <source>
        <dbReference type="ARBA" id="ARBA00022722"/>
    </source>
</evidence>
<protein>
    <submittedName>
        <fullName evidence="4">Uncharacterized protein</fullName>
    </submittedName>
</protein>
<accession>A0AAN6XKC8</accession>
<keyword evidence="1" id="KW-0540">Nuclease</keyword>
<comment type="caution">
    <text evidence="4">The sequence shown here is derived from an EMBL/GenBank/DDBJ whole genome shotgun (WGS) entry which is preliminary data.</text>
</comment>
<evidence type="ECO:0000313" key="4">
    <source>
        <dbReference type="EMBL" id="KAK4202020.1"/>
    </source>
</evidence>
<keyword evidence="5" id="KW-1185">Reference proteome</keyword>
<dbReference type="GO" id="GO:0004540">
    <property type="term" value="F:RNA nuclease activity"/>
    <property type="evidence" value="ECO:0007669"/>
    <property type="project" value="InterPro"/>
</dbReference>
<dbReference type="Proteomes" id="UP001303160">
    <property type="component" value="Unassembled WGS sequence"/>
</dbReference>
<dbReference type="SUPFAM" id="SSF53933">
    <property type="entry name" value="Microbial ribonucleases"/>
    <property type="match status" value="1"/>
</dbReference>
<feature type="compositionally biased region" description="Polar residues" evidence="3">
    <location>
        <begin position="25"/>
        <end position="35"/>
    </location>
</feature>
<evidence type="ECO:0000313" key="5">
    <source>
        <dbReference type="Proteomes" id="UP001303160"/>
    </source>
</evidence>
<keyword evidence="2" id="KW-0378">Hydrolase</keyword>
<feature type="region of interest" description="Disordered" evidence="3">
    <location>
        <begin position="1"/>
        <end position="64"/>
    </location>
</feature>
<reference evidence="4" key="1">
    <citation type="journal article" date="2023" name="Mol. Phylogenet. Evol.">
        <title>Genome-scale phylogeny and comparative genomics of the fungal order Sordariales.</title>
        <authorList>
            <person name="Hensen N."/>
            <person name="Bonometti L."/>
            <person name="Westerberg I."/>
            <person name="Brannstrom I.O."/>
            <person name="Guillou S."/>
            <person name="Cros-Aarteil S."/>
            <person name="Calhoun S."/>
            <person name="Haridas S."/>
            <person name="Kuo A."/>
            <person name="Mondo S."/>
            <person name="Pangilinan J."/>
            <person name="Riley R."/>
            <person name="LaButti K."/>
            <person name="Andreopoulos B."/>
            <person name="Lipzen A."/>
            <person name="Chen C."/>
            <person name="Yan M."/>
            <person name="Daum C."/>
            <person name="Ng V."/>
            <person name="Clum A."/>
            <person name="Steindorff A."/>
            <person name="Ohm R.A."/>
            <person name="Martin F."/>
            <person name="Silar P."/>
            <person name="Natvig D.O."/>
            <person name="Lalanne C."/>
            <person name="Gautier V."/>
            <person name="Ament-Velasquez S.L."/>
            <person name="Kruys A."/>
            <person name="Hutchinson M.I."/>
            <person name="Powell A.J."/>
            <person name="Barry K."/>
            <person name="Miller A.N."/>
            <person name="Grigoriev I.V."/>
            <person name="Debuchy R."/>
            <person name="Gladieux P."/>
            <person name="Hiltunen Thoren M."/>
            <person name="Johannesson H."/>
        </authorList>
    </citation>
    <scope>NUCLEOTIDE SEQUENCE</scope>
    <source>
        <strain evidence="4">CBS 315.58</strain>
    </source>
</reference>
<evidence type="ECO:0000256" key="2">
    <source>
        <dbReference type="ARBA" id="ARBA00022801"/>
    </source>
</evidence>
<dbReference type="GO" id="GO:0016787">
    <property type="term" value="F:hydrolase activity"/>
    <property type="evidence" value="ECO:0007669"/>
    <property type="project" value="UniProtKB-KW"/>
</dbReference>
<dbReference type="EMBL" id="MU863901">
    <property type="protein sequence ID" value="KAK4202020.1"/>
    <property type="molecule type" value="Genomic_DNA"/>
</dbReference>
<sequence length="295" mass="33271">MGCGASREDTPTGQTHGQHPPMPTSHVNPMSNKSPVNHGATIAVVNRPPAGPKRANGAVINRPPAVAKRPAVPVDLNKPINFDDRVNSEKSHDHLQYELQGGVKIPYKAMEHQVRKAPPPQAPRQPGLFPKRYGNQEWQKDERGVQWQTNIFDDWEKPKGKEQLYEYPIKALDQRGPLLSTYDFAKKPAPFKKLKAVFDNEENIKLRWKAPLNHTGADRIVTTEEGQIVGAMYHPNGNPSGFERAKMSPLNAEGRKERVRVDDRVTKKVRKEDGTWVQGRLTWPERGPEIVGREF</sequence>
<proteinExistence type="predicted"/>
<organism evidence="4 5">
    <name type="scientific">Triangularia verruculosa</name>
    <dbReference type="NCBI Taxonomy" id="2587418"/>
    <lineage>
        <taxon>Eukaryota</taxon>
        <taxon>Fungi</taxon>
        <taxon>Dikarya</taxon>
        <taxon>Ascomycota</taxon>
        <taxon>Pezizomycotina</taxon>
        <taxon>Sordariomycetes</taxon>
        <taxon>Sordariomycetidae</taxon>
        <taxon>Sordariales</taxon>
        <taxon>Podosporaceae</taxon>
        <taxon>Triangularia</taxon>
    </lineage>
</organism>